<feature type="domain" description="Laminin G" evidence="5">
    <location>
        <begin position="515"/>
        <end position="690"/>
    </location>
</feature>
<feature type="region of interest" description="Disordered" evidence="4">
    <location>
        <begin position="125"/>
        <end position="153"/>
    </location>
</feature>
<reference evidence="7 8" key="2">
    <citation type="submission" date="2019-01" db="EMBL/GenBank/DDBJ databases">
        <title>The decoding of complex shrimp genome reveals the adaptation for benthos swimmer, frequently molting mechanism and breeding impact on genome.</title>
        <authorList>
            <person name="Sun Y."/>
            <person name="Gao Y."/>
            <person name="Yu Y."/>
        </authorList>
    </citation>
    <scope>NUCLEOTIDE SEQUENCE [LARGE SCALE GENOMIC DNA]</scope>
    <source>
        <tissue evidence="7">Muscle</tissue>
    </source>
</reference>
<keyword evidence="8" id="KW-1185">Reference proteome</keyword>
<dbReference type="Pfam" id="PF00054">
    <property type="entry name" value="Laminin_G_1"/>
    <property type="match status" value="2"/>
</dbReference>
<dbReference type="Proteomes" id="UP000283509">
    <property type="component" value="Unassembled WGS sequence"/>
</dbReference>
<feature type="domain" description="EGF-like" evidence="6">
    <location>
        <begin position="691"/>
        <end position="726"/>
    </location>
</feature>
<evidence type="ECO:0000256" key="3">
    <source>
        <dbReference type="PROSITE-ProRule" id="PRU00122"/>
    </source>
</evidence>
<dbReference type="InterPro" id="IPR001791">
    <property type="entry name" value="Laminin_G"/>
</dbReference>
<dbReference type="CDD" id="cd00110">
    <property type="entry name" value="LamG"/>
    <property type="match status" value="3"/>
</dbReference>
<dbReference type="Gene3D" id="2.10.25.10">
    <property type="entry name" value="Laminin"/>
    <property type="match status" value="2"/>
</dbReference>
<gene>
    <name evidence="7" type="ORF">C7M84_004394</name>
</gene>
<evidence type="ECO:0000259" key="6">
    <source>
        <dbReference type="PROSITE" id="PS50026"/>
    </source>
</evidence>
<dbReference type="PROSITE" id="PS50025">
    <property type="entry name" value="LAM_G_DOMAIN"/>
    <property type="match status" value="3"/>
</dbReference>
<feature type="disulfide bond" evidence="3">
    <location>
        <begin position="884"/>
        <end position="911"/>
    </location>
</feature>
<dbReference type="OrthoDB" id="10014052at2759"/>
<feature type="domain" description="Laminin G" evidence="5">
    <location>
        <begin position="722"/>
        <end position="911"/>
    </location>
</feature>
<feature type="compositionally biased region" description="Basic and acidic residues" evidence="4">
    <location>
        <begin position="125"/>
        <end position="136"/>
    </location>
</feature>
<feature type="compositionally biased region" description="Basic and acidic residues" evidence="4">
    <location>
        <begin position="83"/>
        <end position="101"/>
    </location>
</feature>
<dbReference type="EMBL" id="QCYY01001583">
    <property type="protein sequence ID" value="ROT76981.1"/>
    <property type="molecule type" value="Genomic_DNA"/>
</dbReference>
<dbReference type="GO" id="GO:0016020">
    <property type="term" value="C:membrane"/>
    <property type="evidence" value="ECO:0007669"/>
    <property type="project" value="UniProtKB-SubCell"/>
</dbReference>
<comment type="caution">
    <text evidence="2">Lacks conserved residue(s) required for the propagation of feature annotation.</text>
</comment>
<feature type="domain" description="EGF-like" evidence="6">
    <location>
        <begin position="452"/>
        <end position="510"/>
    </location>
</feature>
<keyword evidence="1 2" id="KW-1015">Disulfide bond</keyword>
<comment type="caution">
    <text evidence="7">The sequence shown here is derived from an EMBL/GenBank/DDBJ whole genome shotgun (WGS) entry which is preliminary data.</text>
</comment>
<sequence length="911" mass="100424">MSPSLSPASDAISRRAKLCLSAPTALVCACLIREGFRLGGGRARRFVLELNYSKPDSSVLYEKEASFVAVLDDDYQSDSPGDYQHDDYQRDDYQRDDYQRDDYQRLDYARDKYNDYRRDDYQRDLTRLEDVEDQPHTAELLEDPSRRKGSSQLIDRADILNYDRYKTEHESSQEDLGAEEETGPETFLELDTLDLFQPFTSPGPNLEQKVPSELPNLQATESLTPLCEMDCGKGHCHVDTQAGISRCMCPLGHAGRYCHPGPQIETARFHGSSWVAFAPLREAYRDVQLTLEFKPESPDGVLLVSGENDDLSGDFMAAVLLNGYVEFRWDCGSGAGSVRSPEGVHMGEWNRLTVYRHRWDVWLQLNDGHHIQGRSEGLFSRITFREPLYVGGSNNLTSLAVRLGVTTGLQGCVRRLQINDHVYRFHKNDVLREPNPSSDYAALDGFDISECIGDACSEVECQHGGKCVASVQDTRNNSNSAATPPPAFFPPPPAAPICLCPLGYAGDFCEKQLNLEVPSFNGSAHLVFPALGGSVLSWLELELVFRAASTDGIMLYEGHRSDGSSDFIAVTLSQAHVLFTIDLGSGMLTLRSAYPIRPGVWHSVRVSRTGRWAWLYVDDQPVVSGLTPGGFTMLSLSHPLYLGGIPPTSVSQPILPASQAFVGCIQKLSLNGRPIHLVSGAVSGSNVGSCDHPCSERPCDNGGVCEPHGPTYTCRCPLGFKDEHCRSRVVTQVLTPSFSGRSFLKYSDPEIMKRFRSLTPNGLLIWAGEEEDDGETDVLIPPLGDSLSLELQDGRLVLRYNLGSGYARLMYNNSGPLDDGQWHTVRISRYEREAHVSVDGGNQIVVVSPGDLVQLNVDSSLYVGGRETFRGAHSGYMTPGLTGCIADLTLATDYHVDLITQAAAGQNIDYC</sequence>
<evidence type="ECO:0000259" key="5">
    <source>
        <dbReference type="PROSITE" id="PS50025"/>
    </source>
</evidence>
<feature type="disulfide bond" evidence="2">
    <location>
        <begin position="716"/>
        <end position="725"/>
    </location>
</feature>
<dbReference type="InterPro" id="IPR050372">
    <property type="entry name" value="Neurexin-related_CASP"/>
</dbReference>
<accession>A0A423TKK8</accession>
<protein>
    <submittedName>
        <fullName evidence="7">Pikachurin</fullName>
    </submittedName>
</protein>
<dbReference type="AlphaFoldDB" id="A0A423TKK8"/>
<dbReference type="Gene3D" id="2.60.120.200">
    <property type="match status" value="3"/>
</dbReference>
<dbReference type="SMART" id="SM00181">
    <property type="entry name" value="EGF"/>
    <property type="match status" value="3"/>
</dbReference>
<evidence type="ECO:0000313" key="8">
    <source>
        <dbReference type="Proteomes" id="UP000283509"/>
    </source>
</evidence>
<dbReference type="PROSITE" id="PS00022">
    <property type="entry name" value="EGF_1"/>
    <property type="match status" value="2"/>
</dbReference>
<dbReference type="SMART" id="SM00282">
    <property type="entry name" value="LamG"/>
    <property type="match status" value="3"/>
</dbReference>
<feature type="domain" description="Laminin G" evidence="5">
    <location>
        <begin position="264"/>
        <end position="451"/>
    </location>
</feature>
<feature type="disulfide bond" evidence="2">
    <location>
        <begin position="500"/>
        <end position="509"/>
    </location>
</feature>
<name>A0A423TKK8_PENVA</name>
<proteinExistence type="predicted"/>
<dbReference type="PANTHER" id="PTHR15036">
    <property type="entry name" value="PIKACHURIN-LIKE PROTEIN"/>
    <property type="match status" value="1"/>
</dbReference>
<evidence type="ECO:0000256" key="4">
    <source>
        <dbReference type="SAM" id="MobiDB-lite"/>
    </source>
</evidence>
<dbReference type="InterPro" id="IPR013320">
    <property type="entry name" value="ConA-like_dom_sf"/>
</dbReference>
<dbReference type="Pfam" id="PF00008">
    <property type="entry name" value="EGF"/>
    <property type="match status" value="1"/>
</dbReference>
<dbReference type="STRING" id="6689.A0A423TKK8"/>
<dbReference type="SUPFAM" id="SSF49899">
    <property type="entry name" value="Concanavalin A-like lectins/glucanases"/>
    <property type="match status" value="3"/>
</dbReference>
<dbReference type="CDD" id="cd00054">
    <property type="entry name" value="EGF_CA"/>
    <property type="match status" value="1"/>
</dbReference>
<reference evidence="7 8" key="1">
    <citation type="submission" date="2018-04" db="EMBL/GenBank/DDBJ databases">
        <authorList>
            <person name="Zhang X."/>
            <person name="Yuan J."/>
            <person name="Li F."/>
            <person name="Xiang J."/>
        </authorList>
    </citation>
    <scope>NUCLEOTIDE SEQUENCE [LARGE SCALE GENOMIC DNA]</scope>
    <source>
        <tissue evidence="7">Muscle</tissue>
    </source>
</reference>
<organism evidence="7 8">
    <name type="scientific">Penaeus vannamei</name>
    <name type="common">Whiteleg shrimp</name>
    <name type="synonym">Litopenaeus vannamei</name>
    <dbReference type="NCBI Taxonomy" id="6689"/>
    <lineage>
        <taxon>Eukaryota</taxon>
        <taxon>Metazoa</taxon>
        <taxon>Ecdysozoa</taxon>
        <taxon>Arthropoda</taxon>
        <taxon>Crustacea</taxon>
        <taxon>Multicrustacea</taxon>
        <taxon>Malacostraca</taxon>
        <taxon>Eumalacostraca</taxon>
        <taxon>Eucarida</taxon>
        <taxon>Decapoda</taxon>
        <taxon>Dendrobranchiata</taxon>
        <taxon>Penaeoidea</taxon>
        <taxon>Penaeidae</taxon>
        <taxon>Penaeus</taxon>
    </lineage>
</organism>
<evidence type="ECO:0000313" key="7">
    <source>
        <dbReference type="EMBL" id="ROT76981.1"/>
    </source>
</evidence>
<evidence type="ECO:0000256" key="1">
    <source>
        <dbReference type="ARBA" id="ARBA00023157"/>
    </source>
</evidence>
<dbReference type="Pfam" id="PF02210">
    <property type="entry name" value="Laminin_G_2"/>
    <property type="match status" value="1"/>
</dbReference>
<dbReference type="PANTHER" id="PTHR15036:SF85">
    <property type="entry name" value="SP2353, ISOFORM A"/>
    <property type="match status" value="1"/>
</dbReference>
<feature type="region of interest" description="Disordered" evidence="4">
    <location>
        <begin position="74"/>
        <end position="101"/>
    </location>
</feature>
<dbReference type="PROSITE" id="PS01186">
    <property type="entry name" value="EGF_2"/>
    <property type="match status" value="2"/>
</dbReference>
<dbReference type="InterPro" id="IPR000742">
    <property type="entry name" value="EGF"/>
</dbReference>
<keyword evidence="2" id="KW-0245">EGF-like domain</keyword>
<evidence type="ECO:0000256" key="2">
    <source>
        <dbReference type="PROSITE-ProRule" id="PRU00076"/>
    </source>
</evidence>
<dbReference type="PROSITE" id="PS50026">
    <property type="entry name" value="EGF_3"/>
    <property type="match status" value="2"/>
</dbReference>